<dbReference type="PANTHER" id="PTHR30565">
    <property type="entry name" value="PROTEIN YCIF"/>
    <property type="match status" value="1"/>
</dbReference>
<reference evidence="3" key="1">
    <citation type="journal article" date="2019" name="Int. J. Syst. Evol. Microbiol.">
        <title>The Global Catalogue of Microorganisms (GCM) 10K type strain sequencing project: providing services to taxonomists for standard genome sequencing and annotation.</title>
        <authorList>
            <consortium name="The Broad Institute Genomics Platform"/>
            <consortium name="The Broad Institute Genome Sequencing Center for Infectious Disease"/>
            <person name="Wu L."/>
            <person name="Ma J."/>
        </authorList>
    </citation>
    <scope>NUCLEOTIDE SEQUENCE [LARGE SCALE GENOMIC DNA]</scope>
    <source>
        <strain evidence="3">JCM 17927</strain>
    </source>
</reference>
<dbReference type="InterPro" id="IPR047114">
    <property type="entry name" value="YciF"/>
</dbReference>
<dbReference type="InterPro" id="IPR012347">
    <property type="entry name" value="Ferritin-like"/>
</dbReference>
<dbReference type="EMBL" id="BAABHD010000076">
    <property type="protein sequence ID" value="GAA4464044.1"/>
    <property type="molecule type" value="Genomic_DNA"/>
</dbReference>
<dbReference type="CDD" id="cd07909">
    <property type="entry name" value="YciF"/>
    <property type="match status" value="1"/>
</dbReference>
<evidence type="ECO:0000313" key="2">
    <source>
        <dbReference type="EMBL" id="GAA4464044.1"/>
    </source>
</evidence>
<dbReference type="Proteomes" id="UP001501175">
    <property type="component" value="Unassembled WGS sequence"/>
</dbReference>
<proteinExistence type="predicted"/>
<dbReference type="Gene3D" id="1.20.1260.10">
    <property type="match status" value="1"/>
</dbReference>
<dbReference type="Pfam" id="PF05974">
    <property type="entry name" value="DUF892"/>
    <property type="match status" value="1"/>
</dbReference>
<accession>A0ABP8NAK5</accession>
<name>A0ABP8NAK5_9BACT</name>
<evidence type="ECO:0000256" key="1">
    <source>
        <dbReference type="SAM" id="Coils"/>
    </source>
</evidence>
<dbReference type="InterPro" id="IPR010287">
    <property type="entry name" value="DUF892_YciF-like"/>
</dbReference>
<dbReference type="InterPro" id="IPR009078">
    <property type="entry name" value="Ferritin-like_SF"/>
</dbReference>
<keyword evidence="3" id="KW-1185">Reference proteome</keyword>
<evidence type="ECO:0000313" key="3">
    <source>
        <dbReference type="Proteomes" id="UP001501175"/>
    </source>
</evidence>
<dbReference type="RefSeq" id="WP_345246888.1">
    <property type="nucleotide sequence ID" value="NZ_BAABHD010000076.1"/>
</dbReference>
<organism evidence="2 3">
    <name type="scientific">Nibrella saemangeumensis</name>
    <dbReference type="NCBI Taxonomy" id="1084526"/>
    <lineage>
        <taxon>Bacteria</taxon>
        <taxon>Pseudomonadati</taxon>
        <taxon>Bacteroidota</taxon>
        <taxon>Cytophagia</taxon>
        <taxon>Cytophagales</taxon>
        <taxon>Spirosomataceae</taxon>
        <taxon>Nibrella</taxon>
    </lineage>
</organism>
<dbReference type="PANTHER" id="PTHR30565:SF9">
    <property type="entry name" value="PROTEIN YCIF"/>
    <property type="match status" value="1"/>
</dbReference>
<protein>
    <submittedName>
        <fullName evidence="2">Ferritin-like domain-containing protein</fullName>
    </submittedName>
</protein>
<sequence length="164" mass="18197">MKTIQEALEHELQDLYSAESQILEALPLMAQRASNATLRKAFETHLKQTEKQRERLEKACQMLGCEPEGELCMGMQGLIEEAEKLMGEEFPSEIMDALLIGAAQKVEHYEIAGYGTVCSLAQTAGQPKIADLLEKTLNEEKATDEKLTKIATEKVNKKAVKAMA</sequence>
<keyword evidence="1" id="KW-0175">Coiled coil</keyword>
<gene>
    <name evidence="2" type="ORF">GCM10023189_42730</name>
</gene>
<dbReference type="SUPFAM" id="SSF47240">
    <property type="entry name" value="Ferritin-like"/>
    <property type="match status" value="1"/>
</dbReference>
<comment type="caution">
    <text evidence="2">The sequence shown here is derived from an EMBL/GenBank/DDBJ whole genome shotgun (WGS) entry which is preliminary data.</text>
</comment>
<feature type="coiled-coil region" evidence="1">
    <location>
        <begin position="39"/>
        <end position="66"/>
    </location>
</feature>